<dbReference type="AlphaFoldDB" id="A0A964T520"/>
<dbReference type="GO" id="GO:0005886">
    <property type="term" value="C:plasma membrane"/>
    <property type="evidence" value="ECO:0007669"/>
    <property type="project" value="TreeGrafter"/>
</dbReference>
<sequence>MKKPFLVALGLVSTGLGILGVWLPGLPTTPFVLLALWAFARSSPRLHAWLGRIPLLSAAVAEADRFERERSLRMGVKLTALSMAWGSFLLVLLVSGGSHPLVLGAVGAAAIACSVFLWWVPTAGRPG</sequence>
<dbReference type="Proteomes" id="UP000773614">
    <property type="component" value="Unassembled WGS sequence"/>
</dbReference>
<dbReference type="EMBL" id="SPKJ01000033">
    <property type="protein sequence ID" value="MYZ48295.1"/>
    <property type="molecule type" value="Genomic_DNA"/>
</dbReference>
<dbReference type="InterPro" id="IPR007401">
    <property type="entry name" value="DUF454"/>
</dbReference>
<keyword evidence="1" id="KW-0472">Membrane</keyword>
<dbReference type="PIRSF" id="PIRSF016789">
    <property type="entry name" value="DUF454"/>
    <property type="match status" value="1"/>
</dbReference>
<comment type="caution">
    <text evidence="2">The sequence shown here is derived from an EMBL/GenBank/DDBJ whole genome shotgun (WGS) entry which is preliminary data.</text>
</comment>
<reference evidence="2" key="1">
    <citation type="submission" date="2019-03" db="EMBL/GenBank/DDBJ databases">
        <title>Afifella sp. nov., isolated from activated sludge.</title>
        <authorList>
            <person name="Li Q."/>
            <person name="Liu Y."/>
        </authorList>
    </citation>
    <scope>NUCLEOTIDE SEQUENCE</scope>
    <source>
        <strain evidence="2">L72</strain>
    </source>
</reference>
<dbReference type="PANTHER" id="PTHR35813:SF1">
    <property type="entry name" value="INNER MEMBRANE PROTEIN YBAN"/>
    <property type="match status" value="1"/>
</dbReference>
<name>A0A964T520_9HYPH</name>
<gene>
    <name evidence="2" type="ORF">E4O86_11290</name>
</gene>
<evidence type="ECO:0000313" key="3">
    <source>
        <dbReference type="Proteomes" id="UP000773614"/>
    </source>
</evidence>
<keyword evidence="1" id="KW-1133">Transmembrane helix</keyword>
<keyword evidence="1" id="KW-0812">Transmembrane</keyword>
<dbReference type="PANTHER" id="PTHR35813">
    <property type="entry name" value="INNER MEMBRANE PROTEIN YBAN"/>
    <property type="match status" value="1"/>
</dbReference>
<organism evidence="2 3">
    <name type="scientific">Propylenella binzhouense</name>
    <dbReference type="NCBI Taxonomy" id="2555902"/>
    <lineage>
        <taxon>Bacteria</taxon>
        <taxon>Pseudomonadati</taxon>
        <taxon>Pseudomonadota</taxon>
        <taxon>Alphaproteobacteria</taxon>
        <taxon>Hyphomicrobiales</taxon>
        <taxon>Propylenellaceae</taxon>
        <taxon>Propylenella</taxon>
    </lineage>
</organism>
<feature type="transmembrane region" description="Helical" evidence="1">
    <location>
        <begin position="101"/>
        <end position="120"/>
    </location>
</feature>
<protein>
    <submittedName>
        <fullName evidence="2">DUF454 domain-containing protein</fullName>
    </submittedName>
</protein>
<accession>A0A964T520</accession>
<dbReference type="OrthoDB" id="9816293at2"/>
<evidence type="ECO:0000313" key="2">
    <source>
        <dbReference type="EMBL" id="MYZ48295.1"/>
    </source>
</evidence>
<dbReference type="Pfam" id="PF04304">
    <property type="entry name" value="DUF454"/>
    <property type="match status" value="1"/>
</dbReference>
<dbReference type="RefSeq" id="WP_161140644.1">
    <property type="nucleotide sequence ID" value="NZ_SPKJ01000033.1"/>
</dbReference>
<proteinExistence type="predicted"/>
<keyword evidence="3" id="KW-1185">Reference proteome</keyword>
<feature type="transmembrane region" description="Helical" evidence="1">
    <location>
        <begin position="75"/>
        <end position="95"/>
    </location>
</feature>
<evidence type="ECO:0000256" key="1">
    <source>
        <dbReference type="SAM" id="Phobius"/>
    </source>
</evidence>